<dbReference type="HOGENOM" id="CLU_021240_1_0_10"/>
<feature type="domain" description="Endonuclease GajA/Old nuclease/RecF-like AAA" evidence="1">
    <location>
        <begin position="1"/>
        <end position="340"/>
    </location>
</feature>
<proteinExistence type="predicted"/>
<dbReference type="SUPFAM" id="SSF52540">
    <property type="entry name" value="P-loop containing nucleoside triphosphate hydrolases"/>
    <property type="match status" value="1"/>
</dbReference>
<dbReference type="EMBL" id="JH719942">
    <property type="protein sequence ID" value="EJF54508.1"/>
    <property type="molecule type" value="Genomic_DNA"/>
</dbReference>
<dbReference type="GO" id="GO:0004519">
    <property type="term" value="F:endonuclease activity"/>
    <property type="evidence" value="ECO:0007669"/>
    <property type="project" value="UniProtKB-KW"/>
</dbReference>
<evidence type="ECO:0000313" key="4">
    <source>
        <dbReference type="Proteomes" id="UP000005113"/>
    </source>
</evidence>
<evidence type="ECO:0000259" key="1">
    <source>
        <dbReference type="Pfam" id="PF13175"/>
    </source>
</evidence>
<dbReference type="AlphaFoldDB" id="J1I7U7"/>
<organism evidence="3 4">
    <name type="scientific">Saprospira grandis DSM 2844</name>
    <dbReference type="NCBI Taxonomy" id="694433"/>
    <lineage>
        <taxon>Bacteria</taxon>
        <taxon>Pseudomonadati</taxon>
        <taxon>Bacteroidota</taxon>
        <taxon>Saprospiria</taxon>
        <taxon>Saprospirales</taxon>
        <taxon>Saprospiraceae</taxon>
        <taxon>Saprospira</taxon>
    </lineage>
</organism>
<dbReference type="InterPro" id="IPR027417">
    <property type="entry name" value="P-loop_NTPase"/>
</dbReference>
<dbReference type="PANTHER" id="PTHR43581">
    <property type="entry name" value="ATP/GTP PHOSPHATASE"/>
    <property type="match status" value="1"/>
</dbReference>
<dbReference type="RefSeq" id="WP_002660242.1">
    <property type="nucleotide sequence ID" value="NZ_JH719942.1"/>
</dbReference>
<evidence type="ECO:0000313" key="3">
    <source>
        <dbReference type="EMBL" id="EJF54508.1"/>
    </source>
</evidence>
<dbReference type="Pfam" id="PF20469">
    <property type="entry name" value="OLD-like_TOPRIM"/>
    <property type="match status" value="1"/>
</dbReference>
<dbReference type="OrthoDB" id="9792800at2"/>
<accession>J1I7U7</accession>
<protein>
    <submittedName>
        <fullName evidence="3">Putative ATP-dependent endonuclease of the OLD family</fullName>
    </submittedName>
</protein>
<dbReference type="Proteomes" id="UP000005113">
    <property type="component" value="Unassembled WGS sequence"/>
</dbReference>
<dbReference type="InterPro" id="IPR051396">
    <property type="entry name" value="Bact_Antivir_Def_Nuclease"/>
</dbReference>
<keyword evidence="3" id="KW-0378">Hydrolase</keyword>
<dbReference type="CDD" id="cd01026">
    <property type="entry name" value="TOPRIM_OLD"/>
    <property type="match status" value="1"/>
</dbReference>
<evidence type="ECO:0000259" key="2">
    <source>
        <dbReference type="Pfam" id="PF20469"/>
    </source>
</evidence>
<dbReference type="InterPro" id="IPR041685">
    <property type="entry name" value="AAA_GajA/Old/RecF-like"/>
</dbReference>
<dbReference type="CDD" id="cd00267">
    <property type="entry name" value="ABC_ATPase"/>
    <property type="match status" value="1"/>
</dbReference>
<dbReference type="InterPro" id="IPR034139">
    <property type="entry name" value="TOPRIM_OLD"/>
</dbReference>
<keyword evidence="3" id="KW-0540">Nuclease</keyword>
<feature type="domain" description="OLD protein-like TOPRIM" evidence="2">
    <location>
        <begin position="386"/>
        <end position="455"/>
    </location>
</feature>
<gene>
    <name evidence="3" type="ORF">SapgrDRAFT_2854</name>
</gene>
<dbReference type="Gene3D" id="3.40.50.300">
    <property type="entry name" value="P-loop containing nucleotide triphosphate hydrolases"/>
    <property type="match status" value="1"/>
</dbReference>
<reference evidence="4" key="1">
    <citation type="journal article" date="2012" name="Stand. Genomic Sci.">
        <title>Permanent draft genome sequence of the gliding predator Saprospira grandis strain Sa g1 (= HR1).</title>
        <authorList>
            <person name="Mavromatis K."/>
            <person name="Chertkov O."/>
            <person name="Lapidus A."/>
            <person name="Nolan M."/>
            <person name="Lucas S."/>
            <person name="Tice H."/>
            <person name="Del Rio T.G."/>
            <person name="Cheng J.F."/>
            <person name="Han C."/>
            <person name="Tapia R."/>
            <person name="Bruce D."/>
            <person name="Goodwin L.A."/>
            <person name="Pitluck S."/>
            <person name="Huntemann M."/>
            <person name="Liolios K."/>
            <person name="Pagani I."/>
            <person name="Ivanova N."/>
            <person name="Mikhailova N."/>
            <person name="Pati A."/>
            <person name="Chen A."/>
            <person name="Palaniappan K."/>
            <person name="Land M."/>
            <person name="Brambilla E.M."/>
            <person name="Rohde M."/>
            <person name="Spring S."/>
            <person name="Goker M."/>
            <person name="Detter J.C."/>
            <person name="Bristow J."/>
            <person name="Eisen J.A."/>
            <person name="Markowitz V."/>
            <person name="Hugenholtz P."/>
            <person name="Kyrpides N.C."/>
            <person name="Klenk H.P."/>
            <person name="Woyke T."/>
        </authorList>
    </citation>
    <scope>NUCLEOTIDE SEQUENCE [LARGE SCALE GENOMIC DNA]</scope>
    <source>
        <strain evidence="4">DSM 2844</strain>
    </source>
</reference>
<dbReference type="PANTHER" id="PTHR43581:SF4">
    <property type="entry name" value="ATP_GTP PHOSPHATASE"/>
    <property type="match status" value="1"/>
</dbReference>
<dbReference type="Pfam" id="PF13175">
    <property type="entry name" value="AAA_15"/>
    <property type="match status" value="1"/>
</dbReference>
<sequence length="593" mass="68022">MYLSNLKLWNFRKFGSNSPLDLEKPDLDLNFKKGVNVLIGENDSGKTAIIDSIKLALKTHSYEWLKLNWDDFYDDSDRLRIELQFNNLSDDEAKNFIEWLGVTGEKDDAESYLRLIYDARRNTNEQYIYPSEIKAGTDEGGHQLTAEAREYLKTTYLKPLRDAKSELIPRKNSRLTQILQGHEAFKGKDQDHLLVELFKDFNNEVLQYFEGKDKDGEALTGENLKGQELKKEIDKFIGAFYSEKKESNFGILGKSLKNILEKLDLSIKDEINPGLGTLNRLFMASELLHLQKKNWTGLRLGLIEELEAHLHPQAQMQIIEALKAEENIQLILTTHSPNLASKLKLQELIICNGKNAFPMGEEYTKLDSKSYRYLEKFLDTTKANLFFAKGIILVEGWAEEILLPSIAKAMGINLTEKGVSIVNIGNIGFSHYANIYLRKEKPHMDIPVAIITDADIKAYRKEKGSYIKEKTNVFSQETNKKIKSNNEKSEENVKYYTGAHWTLEYALYCSSLLGEKFKAACKNKHSRTDWDTNFEETLAEKLIDKTLKKTDIAYELALQIDNAVQDESFKISTEVNDDSISYLIQAIKYATKY</sequence>
<name>J1I7U7_9BACT</name>
<keyword evidence="3" id="KW-0255">Endonuclease</keyword>